<dbReference type="InterPro" id="IPR002885">
    <property type="entry name" value="PPR_rpt"/>
</dbReference>
<dbReference type="GO" id="GO:0009451">
    <property type="term" value="P:RNA modification"/>
    <property type="evidence" value="ECO:0000318"/>
    <property type="project" value="GO_Central"/>
</dbReference>
<dbReference type="Pfam" id="PF13041">
    <property type="entry name" value="PPR_2"/>
    <property type="match status" value="1"/>
</dbReference>
<accession>A0A0K9NXS0</accession>
<dbReference type="InterPro" id="IPR046960">
    <property type="entry name" value="PPR_At4g14850-like_plant"/>
</dbReference>
<keyword evidence="1" id="KW-0677">Repeat</keyword>
<sequence length="611" mass="68625">MQKTVVTATTTNLHRWRQWRTLKISVYKDRKSLSQIHAKVIVNDSEEKLGNLITAYGRIGDIGTARLIFENSGQDRISIWNSIIIAYSKNRIPKEVISLYHRLVSTLGKVTRAQPDSSTFTVVLKACAWLSDLETGEEVRSRAWDCGYSRDVFVCSSVLNLYTKCGKIDDALKVFDLMPTRDLVSWSTIIAGLVNAGRSTEAIQVYRRMQTEGLEEGDGVMMVGLIQACTISGYLNLGKSIHSHILRKSLNLDVVIETSLVDMYAKNRSLNQAIHIFENMMHRTVVSWSVLISGFAQNSFPNEALAILIQMQNEPKPTPMPDSVALVSSLLACSQIGILKLGKSIHGFIIRRRIQYDRIISTALIDMYSKCGNIQKSRILFDQINIASRDLISWNAMISSYGAHGQGEEALKLFLQIEQTTNLKPDHATFASLLSALSHSGLVDEGRCWFNAMTAHYKIEPQEKHYVCVVDLLARGGHVDEAYELITRNNVEGLEIWVALLSGCRNHRQYNLGVKIAEIVLKFCPEDVGIHTLVSNVFAGAEDWGRVAEVRKVMKTSGNKKTPGFSVVEINGRTMFNGFVMDDKSHSQFHLIRQILDILDFDMKIEEGFFI</sequence>
<dbReference type="InterPro" id="IPR011990">
    <property type="entry name" value="TPR-like_helical_dom_sf"/>
</dbReference>
<name>A0A0K9NXS0_ZOSMR</name>
<dbReference type="PANTHER" id="PTHR24015">
    <property type="entry name" value="OS07G0578800 PROTEIN-RELATED"/>
    <property type="match status" value="1"/>
</dbReference>
<dbReference type="InterPro" id="IPR046848">
    <property type="entry name" value="E_motif"/>
</dbReference>
<feature type="repeat" description="PPR" evidence="2">
    <location>
        <begin position="182"/>
        <end position="216"/>
    </location>
</feature>
<evidence type="ECO:0000256" key="1">
    <source>
        <dbReference type="ARBA" id="ARBA00022737"/>
    </source>
</evidence>
<evidence type="ECO:0000313" key="4">
    <source>
        <dbReference type="Proteomes" id="UP000036987"/>
    </source>
</evidence>
<dbReference type="AlphaFoldDB" id="A0A0K9NXS0"/>
<dbReference type="EMBL" id="LFYR01001565">
    <property type="protein sequence ID" value="KMZ60847.1"/>
    <property type="molecule type" value="Genomic_DNA"/>
</dbReference>
<dbReference type="OrthoDB" id="185373at2759"/>
<keyword evidence="4" id="KW-1185">Reference proteome</keyword>
<dbReference type="PROSITE" id="PS51375">
    <property type="entry name" value="PPR"/>
    <property type="match status" value="3"/>
</dbReference>
<dbReference type="OMA" id="FRNMQAS"/>
<dbReference type="FunFam" id="1.25.40.10:FF:000090">
    <property type="entry name" value="Pentatricopeptide repeat-containing protein, chloroplastic"/>
    <property type="match status" value="1"/>
</dbReference>
<evidence type="ECO:0000256" key="2">
    <source>
        <dbReference type="PROSITE-ProRule" id="PRU00708"/>
    </source>
</evidence>
<organism evidence="3 4">
    <name type="scientific">Zostera marina</name>
    <name type="common">Eelgrass</name>
    <dbReference type="NCBI Taxonomy" id="29655"/>
    <lineage>
        <taxon>Eukaryota</taxon>
        <taxon>Viridiplantae</taxon>
        <taxon>Streptophyta</taxon>
        <taxon>Embryophyta</taxon>
        <taxon>Tracheophyta</taxon>
        <taxon>Spermatophyta</taxon>
        <taxon>Magnoliopsida</taxon>
        <taxon>Liliopsida</taxon>
        <taxon>Zosteraceae</taxon>
        <taxon>Zostera</taxon>
    </lineage>
</organism>
<dbReference type="GO" id="GO:0003723">
    <property type="term" value="F:RNA binding"/>
    <property type="evidence" value="ECO:0000318"/>
    <property type="project" value="GO_Central"/>
</dbReference>
<protein>
    <submittedName>
        <fullName evidence="3">Putative Pentatricopeptide repeat-containing protein</fullName>
    </submittedName>
</protein>
<dbReference type="PANTHER" id="PTHR24015:SF908">
    <property type="entry name" value="OS10G0540100 PROTEIN"/>
    <property type="match status" value="1"/>
</dbReference>
<dbReference type="Proteomes" id="UP000036987">
    <property type="component" value="Unassembled WGS sequence"/>
</dbReference>
<evidence type="ECO:0000313" key="3">
    <source>
        <dbReference type="EMBL" id="KMZ60847.1"/>
    </source>
</evidence>
<feature type="repeat" description="PPR" evidence="2">
    <location>
        <begin position="390"/>
        <end position="425"/>
    </location>
</feature>
<dbReference type="NCBIfam" id="TIGR00756">
    <property type="entry name" value="PPR"/>
    <property type="match status" value="3"/>
</dbReference>
<proteinExistence type="predicted"/>
<feature type="repeat" description="PPR" evidence="2">
    <location>
        <begin position="151"/>
        <end position="181"/>
    </location>
</feature>
<reference evidence="4" key="1">
    <citation type="journal article" date="2016" name="Nature">
        <title>The genome of the seagrass Zostera marina reveals angiosperm adaptation to the sea.</title>
        <authorList>
            <person name="Olsen J.L."/>
            <person name="Rouze P."/>
            <person name="Verhelst B."/>
            <person name="Lin Y.-C."/>
            <person name="Bayer T."/>
            <person name="Collen J."/>
            <person name="Dattolo E."/>
            <person name="De Paoli E."/>
            <person name="Dittami S."/>
            <person name="Maumus F."/>
            <person name="Michel G."/>
            <person name="Kersting A."/>
            <person name="Lauritano C."/>
            <person name="Lohaus R."/>
            <person name="Toepel M."/>
            <person name="Tonon T."/>
            <person name="Vanneste K."/>
            <person name="Amirebrahimi M."/>
            <person name="Brakel J."/>
            <person name="Bostroem C."/>
            <person name="Chovatia M."/>
            <person name="Grimwood J."/>
            <person name="Jenkins J.W."/>
            <person name="Jueterbock A."/>
            <person name="Mraz A."/>
            <person name="Stam W.T."/>
            <person name="Tice H."/>
            <person name="Bornberg-Bauer E."/>
            <person name="Green P.J."/>
            <person name="Pearson G.A."/>
            <person name="Procaccini G."/>
            <person name="Duarte C.M."/>
            <person name="Schmutz J."/>
            <person name="Reusch T.B.H."/>
            <person name="Van de Peer Y."/>
        </authorList>
    </citation>
    <scope>NUCLEOTIDE SEQUENCE [LARGE SCALE GENOMIC DNA]</scope>
    <source>
        <strain evidence="4">cv. Finnish</strain>
    </source>
</reference>
<comment type="caution">
    <text evidence="3">The sequence shown here is derived from an EMBL/GenBank/DDBJ whole genome shotgun (WGS) entry which is preliminary data.</text>
</comment>
<dbReference type="Pfam" id="PF20431">
    <property type="entry name" value="E_motif"/>
    <property type="match status" value="1"/>
</dbReference>
<dbReference type="Gene3D" id="1.25.40.10">
    <property type="entry name" value="Tetratricopeptide repeat domain"/>
    <property type="match status" value="4"/>
</dbReference>
<dbReference type="Pfam" id="PF01535">
    <property type="entry name" value="PPR"/>
    <property type="match status" value="6"/>
</dbReference>
<gene>
    <name evidence="3" type="ORF">ZOSMA_56G00780</name>
</gene>